<evidence type="ECO:0000256" key="5">
    <source>
        <dbReference type="SAM" id="MobiDB-lite"/>
    </source>
</evidence>
<dbReference type="PANTHER" id="PTHR42782">
    <property type="entry name" value="SI:CH73-314G15.3"/>
    <property type="match status" value="1"/>
</dbReference>
<gene>
    <name evidence="7" type="ORF">TAPDE_002535</name>
</gene>
<feature type="domain" description="Rieske" evidence="6">
    <location>
        <begin position="51"/>
        <end position="124"/>
    </location>
</feature>
<dbReference type="STRING" id="1097556.R4XDN8"/>
<accession>R4XDN8</accession>
<dbReference type="SUPFAM" id="SSF47240">
    <property type="entry name" value="Ferritin-like"/>
    <property type="match status" value="1"/>
</dbReference>
<comment type="caution">
    <text evidence="7">The sequence shown here is derived from an EMBL/GenBank/DDBJ whole genome shotgun (WGS) entry which is preliminary data.</text>
</comment>
<evidence type="ECO:0000256" key="1">
    <source>
        <dbReference type="ARBA" id="ARBA00022714"/>
    </source>
</evidence>
<evidence type="ECO:0000256" key="4">
    <source>
        <dbReference type="ARBA" id="ARBA00023014"/>
    </source>
</evidence>
<dbReference type="Pfam" id="PF00355">
    <property type="entry name" value="Rieske"/>
    <property type="match status" value="1"/>
</dbReference>
<evidence type="ECO:0000256" key="3">
    <source>
        <dbReference type="ARBA" id="ARBA00023004"/>
    </source>
</evidence>
<dbReference type="AlphaFoldDB" id="R4XDN8"/>
<feature type="compositionally biased region" description="Low complexity" evidence="5">
    <location>
        <begin position="227"/>
        <end position="236"/>
    </location>
</feature>
<evidence type="ECO:0000259" key="6">
    <source>
        <dbReference type="PROSITE" id="PS51296"/>
    </source>
</evidence>
<sequence>MVLSARLEVCTLDSLDHATRFVLRLNIGLDLILFKLSHVGSLGLQKTQSHNSDGVNDYFCMNQECPHAGGPMEDSQLEYDVEDDAWIASCPWHSYDFNVKTGESSFGMKTCTYPVLVKDGKIFIDFTAASVDDTQKIQVVKVCGVSEAFNMKSIELPKTDEPKTETSGTSDSPAYLGPDASLTEWCTAILNTPDPEHKIRLTHHLFDLLKDSPDLPIGQSRPPATPPRTRLTTIPPNQMPKLGRAGTVKSRIAILHSLANIEQWAIDLALDICARFSTFVTTTGEPLPRQFFLDWIKVANDEAKHFSLLRGRLEDLGSYFGELPVHHGLWDSAEITSHDLRARISIIALVHEARGLDVNPATIKKFENAGDDESVAALRIIHNDEVTHVTTGHRWLTWICAQESTDPVTVFRENVTKYFAGAVKGPWNVTDREAAGLDERYYKDLNGRPKTVLVAGG</sequence>
<evidence type="ECO:0000256" key="2">
    <source>
        <dbReference type="ARBA" id="ARBA00022723"/>
    </source>
</evidence>
<keyword evidence="1" id="KW-0001">2Fe-2S</keyword>
<dbReference type="PANTHER" id="PTHR42782:SF2">
    <property type="entry name" value="3-OXOACYL-[ACYL-CARRIER-PROTEIN] SYNTHASE-LIKE PROTEIN"/>
    <property type="match status" value="1"/>
</dbReference>
<dbReference type="InterPro" id="IPR017941">
    <property type="entry name" value="Rieske_2Fe-2S"/>
</dbReference>
<dbReference type="Gene3D" id="2.102.10.10">
    <property type="entry name" value="Rieske [2Fe-2S] iron-sulphur domain"/>
    <property type="match status" value="1"/>
</dbReference>
<protein>
    <recommendedName>
        <fullName evidence="6">Rieske domain-containing protein</fullName>
    </recommendedName>
</protein>
<feature type="region of interest" description="Disordered" evidence="5">
    <location>
        <begin position="216"/>
        <end position="242"/>
    </location>
</feature>
<evidence type="ECO:0000313" key="8">
    <source>
        <dbReference type="Proteomes" id="UP000013776"/>
    </source>
</evidence>
<dbReference type="CDD" id="cd00657">
    <property type="entry name" value="Ferritin_like"/>
    <property type="match status" value="1"/>
</dbReference>
<dbReference type="Proteomes" id="UP000013776">
    <property type="component" value="Unassembled WGS sequence"/>
</dbReference>
<dbReference type="VEuPathDB" id="FungiDB:TAPDE_002535"/>
<keyword evidence="3" id="KW-0408">Iron</keyword>
<keyword evidence="8" id="KW-1185">Reference proteome</keyword>
<dbReference type="Pfam" id="PF04305">
    <property type="entry name" value="DUF455"/>
    <property type="match status" value="1"/>
</dbReference>
<dbReference type="EMBL" id="CAHR02000087">
    <property type="protein sequence ID" value="CCG82518.1"/>
    <property type="molecule type" value="Genomic_DNA"/>
</dbReference>
<dbReference type="SUPFAM" id="SSF50022">
    <property type="entry name" value="ISP domain"/>
    <property type="match status" value="1"/>
</dbReference>
<feature type="region of interest" description="Disordered" evidence="5">
    <location>
        <begin position="156"/>
        <end position="176"/>
    </location>
</feature>
<dbReference type="GO" id="GO:0046872">
    <property type="term" value="F:metal ion binding"/>
    <property type="evidence" value="ECO:0007669"/>
    <property type="project" value="UniProtKB-KW"/>
</dbReference>
<dbReference type="PROSITE" id="PS51296">
    <property type="entry name" value="RIESKE"/>
    <property type="match status" value="1"/>
</dbReference>
<dbReference type="eggNOG" id="ENOG502QTFW">
    <property type="taxonomic scope" value="Eukaryota"/>
</dbReference>
<name>R4XDN8_TAPDE</name>
<proteinExistence type="predicted"/>
<evidence type="ECO:0000313" key="7">
    <source>
        <dbReference type="EMBL" id="CCG82518.1"/>
    </source>
</evidence>
<dbReference type="InterPro" id="IPR036922">
    <property type="entry name" value="Rieske_2Fe-2S_sf"/>
</dbReference>
<dbReference type="OrthoDB" id="426882at2759"/>
<dbReference type="GO" id="GO:0051537">
    <property type="term" value="F:2 iron, 2 sulfur cluster binding"/>
    <property type="evidence" value="ECO:0007669"/>
    <property type="project" value="UniProtKB-KW"/>
</dbReference>
<reference evidence="7 8" key="1">
    <citation type="journal article" date="2013" name="MBio">
        <title>Genome sequencing of the plant pathogen Taphrina deformans, the causal agent of peach leaf curl.</title>
        <authorList>
            <person name="Cisse O.H."/>
            <person name="Almeida J.M.G.C.F."/>
            <person name="Fonseca A."/>
            <person name="Kumar A.A."/>
            <person name="Salojaervi J."/>
            <person name="Overmyer K."/>
            <person name="Hauser P.M."/>
            <person name="Pagni M."/>
        </authorList>
    </citation>
    <scope>NUCLEOTIDE SEQUENCE [LARGE SCALE GENOMIC DNA]</scope>
    <source>
        <strain evidence="8">PYCC 5710 / ATCC 11124 / CBS 356.35 / IMI 108563 / JCM 9778 / NBRC 8474</strain>
    </source>
</reference>
<keyword evidence="4" id="KW-0411">Iron-sulfur</keyword>
<dbReference type="InterPro" id="IPR007402">
    <property type="entry name" value="DUF455"/>
</dbReference>
<dbReference type="InterPro" id="IPR009078">
    <property type="entry name" value="Ferritin-like_SF"/>
</dbReference>
<keyword evidence="2" id="KW-0479">Metal-binding</keyword>
<organism evidence="7 8">
    <name type="scientific">Taphrina deformans (strain PYCC 5710 / ATCC 11124 / CBS 356.35 / IMI 108563 / JCM 9778 / NBRC 8474)</name>
    <name type="common">Peach leaf curl fungus</name>
    <name type="synonym">Lalaria deformans</name>
    <dbReference type="NCBI Taxonomy" id="1097556"/>
    <lineage>
        <taxon>Eukaryota</taxon>
        <taxon>Fungi</taxon>
        <taxon>Dikarya</taxon>
        <taxon>Ascomycota</taxon>
        <taxon>Taphrinomycotina</taxon>
        <taxon>Taphrinomycetes</taxon>
        <taxon>Taphrinales</taxon>
        <taxon>Taphrinaceae</taxon>
        <taxon>Taphrina</taxon>
    </lineage>
</organism>